<keyword evidence="4" id="KW-1185">Reference proteome</keyword>
<dbReference type="Pfam" id="PF18962">
    <property type="entry name" value="Por_Secre_tail"/>
    <property type="match status" value="1"/>
</dbReference>
<dbReference type="EMBL" id="CP002831">
    <property type="protein sequence ID" value="AFC24063.1"/>
    <property type="molecule type" value="Genomic_DNA"/>
</dbReference>
<dbReference type="Proteomes" id="UP000007519">
    <property type="component" value="Chromosome"/>
</dbReference>
<name>H6L5E9_SAPGL</name>
<dbReference type="InterPro" id="IPR026444">
    <property type="entry name" value="Secre_tail"/>
</dbReference>
<feature type="chain" id="PRO_5003604658" description="Secretion system C-terminal sorting domain-containing protein" evidence="1">
    <location>
        <begin position="25"/>
        <end position="895"/>
    </location>
</feature>
<evidence type="ECO:0000313" key="4">
    <source>
        <dbReference type="Proteomes" id="UP000007519"/>
    </source>
</evidence>
<evidence type="ECO:0000256" key="1">
    <source>
        <dbReference type="SAM" id="SignalP"/>
    </source>
</evidence>
<dbReference type="OrthoDB" id="7794186at2"/>
<organism evidence="3 4">
    <name type="scientific">Saprospira grandis (strain Lewin)</name>
    <dbReference type="NCBI Taxonomy" id="984262"/>
    <lineage>
        <taxon>Bacteria</taxon>
        <taxon>Pseudomonadati</taxon>
        <taxon>Bacteroidota</taxon>
        <taxon>Saprospiria</taxon>
        <taxon>Saprospirales</taxon>
        <taxon>Saprospiraceae</taxon>
        <taxon>Saprospira</taxon>
    </lineage>
</organism>
<feature type="domain" description="Secretion system C-terminal sorting" evidence="2">
    <location>
        <begin position="818"/>
        <end position="893"/>
    </location>
</feature>
<proteinExistence type="predicted"/>
<evidence type="ECO:0000313" key="3">
    <source>
        <dbReference type="EMBL" id="AFC24063.1"/>
    </source>
</evidence>
<dbReference type="AlphaFoldDB" id="H6L5E9"/>
<dbReference type="Pfam" id="PF13573">
    <property type="entry name" value="SprB"/>
    <property type="match status" value="3"/>
</dbReference>
<keyword evidence="1" id="KW-0732">Signal</keyword>
<dbReference type="InterPro" id="IPR025667">
    <property type="entry name" value="SprB_repeat"/>
</dbReference>
<dbReference type="Gene3D" id="2.60.40.740">
    <property type="match status" value="1"/>
</dbReference>
<dbReference type="HOGENOM" id="CLU_323111_0_0_10"/>
<dbReference type="KEGG" id="sgn:SGRA_1328"/>
<dbReference type="STRING" id="984262.SGRA_1328"/>
<feature type="signal peptide" evidence="1">
    <location>
        <begin position="1"/>
        <end position="24"/>
    </location>
</feature>
<reference evidence="3 4" key="1">
    <citation type="journal article" date="2012" name="Stand. Genomic Sci.">
        <title>Complete genome sequencing and analysis of Saprospira grandis str. Lewin, a predatory marine bacterium.</title>
        <authorList>
            <person name="Saw J.H."/>
            <person name="Yuryev A."/>
            <person name="Kanbe M."/>
            <person name="Hou S."/>
            <person name="Young A.G."/>
            <person name="Aizawa S."/>
            <person name="Alam M."/>
        </authorList>
    </citation>
    <scope>NUCLEOTIDE SEQUENCE [LARGE SCALE GENOMIC DNA]</scope>
    <source>
        <strain evidence="3 4">Lewin</strain>
    </source>
</reference>
<protein>
    <recommendedName>
        <fullName evidence="2">Secretion system C-terminal sorting domain-containing protein</fullName>
    </recommendedName>
</protein>
<evidence type="ECO:0000259" key="2">
    <source>
        <dbReference type="Pfam" id="PF18962"/>
    </source>
</evidence>
<sequence length="895" mass="94086">MQTSMLRTGLFFLLLLLGFSSQEAKATHAMGADLTYVCLGNGQYKFSLQFYRDCNGINAANSYTLELSSPNCGTISSTLMQAGVVEITPSCPGIVGTACNGGGGIYGIEKYTYETVVTLPTTCTDWTASWSLCCRNNAITTLTMPGSNMMYIETELNTALSNCNNSPTFLNNPTPFACVGQSVFYNHGAVDMDGDSLRYSLTNCYDAANVPVTYDAAQGISASSPLLTQNGVNIDPATGAISFVPSTVQVGVLCVLVEEFRNGQKIGEIVRDIQFTVVQCQNQAPTLTGMNGSQVFDTTIVVGQQLCFEVFSNDPDSGQHTFISYNGAIPAAVFTTSGFPFQNGLFCWTPTAADVGFHSFTLNVHDDACPLVGQNTYTYSINVVGGTTGGGGNCAGLNVSLDATQDLACTTNDGQAIINATGGSAPYQYSVINWTTGELFQNNSGVFVNLTAGQYGIWVEDVNGCEPNCSSLSFEIDGQVQPLNAQVDVENQLCATAGNGGSIHIMASGGTAPYIYSVGGNFSTSPQFDQLAAGNYQVVVLDANGCSYVEPVEIMSPEPLDLYFTGLRAPSCGQNNGSISLNVDGGTAPYTLMANGQMVAVNAPLTGLAAGTYQLSLTDANGCSYDTTFVLMGTPGFSLTSTATTVSCAGDCDGTATVVATGSAGYSYSWSNGATTDQIDQLCAGTYTVEVVDQNGCTEQTQVTVVEPDPISLSIVSSQEPGCDNNDGSLQLGLSGGTAPFQISLANLTTQTVVNNNSGQFTGLAAGQYTYQLIDANGCQQECLGNFQLIQDCDAGGSTPLPDRGGFTFTTGNYLLVNPNPAATMLQMRFAAASESDLQVEVLNLEGKPLFQRQGLPTEGSLELNIQSWTNGHYVVLLRNKAGELIKSQKLVIQH</sequence>
<accession>H6L5E9</accession>
<dbReference type="eggNOG" id="COG2132">
    <property type="taxonomic scope" value="Bacteria"/>
</dbReference>
<gene>
    <name evidence="3" type="ordered locus">SGRA_1328</name>
</gene>
<dbReference type="RefSeq" id="WP_015691703.1">
    <property type="nucleotide sequence ID" value="NC_016940.1"/>
</dbReference>
<dbReference type="eggNOG" id="COG3209">
    <property type="taxonomic scope" value="Bacteria"/>
</dbReference>